<gene>
    <name evidence="5" type="ORF">SAMN06265784_103342</name>
</gene>
<evidence type="ECO:0000256" key="3">
    <source>
        <dbReference type="SAM" id="Coils"/>
    </source>
</evidence>
<feature type="region of interest" description="Disordered" evidence="4">
    <location>
        <begin position="521"/>
        <end position="548"/>
    </location>
</feature>
<sequence length="548" mass="57823">MKMLVLRRAAASASAAAAAHVLIRASTRPRARTSPGIAIRLPMSTAIRASIRAPAFALTLACTLTACTVGPDYVRPVTATPATWRELEGTGWKPAQPADTLARGAWWQIYADPSLDALEQQVAGANQDVQAAEARFRAARASVAQYRSEFFPVVSASGNYSRARTSENVLHKSTAGLTLNDYIVQADASWEPDLWGRISRSVEGAKAAAQASAADVEAALLSMQAELATDYFELRGLDQERQLLDDTIKAYQEALELTQHRYAGGIATDADVAQAQTQLKTTQAQALDLGVQRAQLEHAIAILIGQSPSTFTLPAAPLVAVPVVAAAGVPSDLLERRPDIASAERHIADMNAQIGVATAAFFPSLILSVTGGLEATNYSQWLLAPSRLWSLGPTLAGTLLDFGGRAAVKEQARAHYDESVAQYRQTVLDAFGQVEDNLAALRVLEQEAAAQDDAVAAAQRSLAVVSNRYKNGAITYLDVVVAQTTALTNERNAVAIARRRMAASVALVKALGGGWDTSALPGGEEIVHPSTSTSAPAPTPASATAARG</sequence>
<evidence type="ECO:0000256" key="4">
    <source>
        <dbReference type="SAM" id="MobiDB-lite"/>
    </source>
</evidence>
<feature type="chain" id="PRO_5011814312" evidence="2">
    <location>
        <begin position="19"/>
        <end position="548"/>
    </location>
</feature>
<dbReference type="EMBL" id="FXAT01000003">
    <property type="protein sequence ID" value="SMG35571.1"/>
    <property type="molecule type" value="Genomic_DNA"/>
</dbReference>
<keyword evidence="2 5" id="KW-0449">Lipoprotein</keyword>
<dbReference type="AlphaFoldDB" id="A0A1X7K5G5"/>
<organism evidence="5 6">
    <name type="scientific">Paraburkholderia susongensis</name>
    <dbReference type="NCBI Taxonomy" id="1515439"/>
    <lineage>
        <taxon>Bacteria</taxon>
        <taxon>Pseudomonadati</taxon>
        <taxon>Pseudomonadota</taxon>
        <taxon>Betaproteobacteria</taxon>
        <taxon>Burkholderiales</taxon>
        <taxon>Burkholderiaceae</taxon>
        <taxon>Paraburkholderia</taxon>
    </lineage>
</organism>
<keyword evidence="2" id="KW-1134">Transmembrane beta strand</keyword>
<accession>A0A1X7K5G5</accession>
<comment type="subcellular location">
    <subcellularLocation>
        <location evidence="2">Cell membrane</location>
        <topology evidence="2">Lipid-anchor</topology>
    </subcellularLocation>
</comment>
<dbReference type="Gene3D" id="1.20.1600.10">
    <property type="entry name" value="Outer membrane efflux proteins (OEP)"/>
    <property type="match status" value="1"/>
</dbReference>
<reference evidence="6" key="1">
    <citation type="submission" date="2017-04" db="EMBL/GenBank/DDBJ databases">
        <authorList>
            <person name="Varghese N."/>
            <person name="Submissions S."/>
        </authorList>
    </citation>
    <scope>NUCLEOTIDE SEQUENCE [LARGE SCALE GENOMIC DNA]</scope>
    <source>
        <strain evidence="6">LMG 29540</strain>
    </source>
</reference>
<comment type="similarity">
    <text evidence="1 2">Belongs to the outer membrane factor (OMF) (TC 1.B.17) family.</text>
</comment>
<keyword evidence="2" id="KW-0812">Transmembrane</keyword>
<name>A0A1X7K5G5_9BURK</name>
<feature type="compositionally biased region" description="Low complexity" evidence="4">
    <location>
        <begin position="529"/>
        <end position="548"/>
    </location>
</feature>
<evidence type="ECO:0000313" key="6">
    <source>
        <dbReference type="Proteomes" id="UP000193228"/>
    </source>
</evidence>
<dbReference type="GO" id="GO:0005886">
    <property type="term" value="C:plasma membrane"/>
    <property type="evidence" value="ECO:0007669"/>
    <property type="project" value="UniProtKB-SubCell"/>
</dbReference>
<keyword evidence="2" id="KW-0472">Membrane</keyword>
<protein>
    <submittedName>
        <fullName evidence="5">Efflux transporter, outer membrane factor (OMF) lipoprotein, NodT family</fullName>
    </submittedName>
</protein>
<feature type="signal peptide" evidence="2">
    <location>
        <begin position="1"/>
        <end position="18"/>
    </location>
</feature>
<dbReference type="Proteomes" id="UP000193228">
    <property type="component" value="Unassembled WGS sequence"/>
</dbReference>
<dbReference type="InterPro" id="IPR010131">
    <property type="entry name" value="MdtP/NodT-like"/>
</dbReference>
<dbReference type="NCBIfam" id="TIGR01845">
    <property type="entry name" value="outer_NodT"/>
    <property type="match status" value="1"/>
</dbReference>
<feature type="coiled-coil region" evidence="3">
    <location>
        <begin position="115"/>
        <end position="149"/>
    </location>
</feature>
<dbReference type="InterPro" id="IPR003423">
    <property type="entry name" value="OMP_efflux"/>
</dbReference>
<keyword evidence="2" id="KW-0732">Signal</keyword>
<evidence type="ECO:0000313" key="5">
    <source>
        <dbReference type="EMBL" id="SMG35571.1"/>
    </source>
</evidence>
<keyword evidence="2" id="KW-0564">Palmitate</keyword>
<dbReference type="Pfam" id="PF02321">
    <property type="entry name" value="OEP"/>
    <property type="match status" value="2"/>
</dbReference>
<dbReference type="Gene3D" id="2.20.200.10">
    <property type="entry name" value="Outer membrane efflux proteins (OEP)"/>
    <property type="match status" value="1"/>
</dbReference>
<dbReference type="PANTHER" id="PTHR30203:SF33">
    <property type="entry name" value="BLR4455 PROTEIN"/>
    <property type="match status" value="1"/>
</dbReference>
<keyword evidence="6" id="KW-1185">Reference proteome</keyword>
<dbReference type="STRING" id="1515439.SAMN06265784_103342"/>
<keyword evidence="3" id="KW-0175">Coiled coil</keyword>
<dbReference type="SUPFAM" id="SSF56954">
    <property type="entry name" value="Outer membrane efflux proteins (OEP)"/>
    <property type="match status" value="1"/>
</dbReference>
<proteinExistence type="inferred from homology"/>
<evidence type="ECO:0000256" key="2">
    <source>
        <dbReference type="RuleBase" id="RU362097"/>
    </source>
</evidence>
<evidence type="ECO:0000256" key="1">
    <source>
        <dbReference type="ARBA" id="ARBA00007613"/>
    </source>
</evidence>
<dbReference type="GO" id="GO:0015562">
    <property type="term" value="F:efflux transmembrane transporter activity"/>
    <property type="evidence" value="ECO:0007669"/>
    <property type="project" value="InterPro"/>
</dbReference>
<dbReference type="PANTHER" id="PTHR30203">
    <property type="entry name" value="OUTER MEMBRANE CATION EFFLUX PROTEIN"/>
    <property type="match status" value="1"/>
</dbReference>